<name>A0ACC2MKT7_PERAE</name>
<evidence type="ECO:0000313" key="2">
    <source>
        <dbReference type="Proteomes" id="UP001234297"/>
    </source>
</evidence>
<accession>A0ACC2MKT7</accession>
<reference evidence="1 2" key="1">
    <citation type="journal article" date="2022" name="Hortic Res">
        <title>A haplotype resolved chromosomal level avocado genome allows analysis of novel avocado genes.</title>
        <authorList>
            <person name="Nath O."/>
            <person name="Fletcher S.J."/>
            <person name="Hayward A."/>
            <person name="Shaw L.M."/>
            <person name="Masouleh A.K."/>
            <person name="Furtado A."/>
            <person name="Henry R.J."/>
            <person name="Mitter N."/>
        </authorList>
    </citation>
    <scope>NUCLEOTIDE SEQUENCE [LARGE SCALE GENOMIC DNA]</scope>
    <source>
        <strain evidence="2">cv. Hass</strain>
    </source>
</reference>
<organism evidence="1 2">
    <name type="scientific">Persea americana</name>
    <name type="common">Avocado</name>
    <dbReference type="NCBI Taxonomy" id="3435"/>
    <lineage>
        <taxon>Eukaryota</taxon>
        <taxon>Viridiplantae</taxon>
        <taxon>Streptophyta</taxon>
        <taxon>Embryophyta</taxon>
        <taxon>Tracheophyta</taxon>
        <taxon>Spermatophyta</taxon>
        <taxon>Magnoliopsida</taxon>
        <taxon>Magnoliidae</taxon>
        <taxon>Laurales</taxon>
        <taxon>Lauraceae</taxon>
        <taxon>Persea</taxon>
    </lineage>
</organism>
<comment type="caution">
    <text evidence="1">The sequence shown here is derived from an EMBL/GenBank/DDBJ whole genome shotgun (WGS) entry which is preliminary data.</text>
</comment>
<dbReference type="EMBL" id="CM056810">
    <property type="protein sequence ID" value="KAJ8645988.1"/>
    <property type="molecule type" value="Genomic_DNA"/>
</dbReference>
<sequence length="472" mass="52966">MVATRFSWPHGGRRVFLSGSFNRWSEHLPMSLVEGSSTVFQRICDLPPGFYKYKFLVDGIWRHDRQQHHVTEENGTVNNHILVEELELFTSVLRPRTSIPGPNNNLVNGVFQHLPSSSSGTHQEPMMRISDADINISRQRFSILLSRYTAYELLPDSGKVFALDVGVPMKHAFHIMSEQGLVVVPILDDCTGQLFGMLTASDFILILRELHKNGSILTNEELETHSILAWKEGKLRLNRNSDGHVTTFRRPLIQASPFESLKDLALRIMQNEISTVPIVHSSMQEGSCVQLLHVACLAGILKYICRHFRHSPGSLPVLQQPVFGINIGTWASEVGRESRRQLAILRSNASLSFALTLLMEAQVSSIPILDDNGSLLDLYSRSDITALAKGGVYAHIQLDQTSMHQALQLTYEANGINIGSRRCQTCFRSDSLHVIMERLSDPAVRRLVVIDSQTERVEGIISLRDVFNLLLS</sequence>
<gene>
    <name evidence="1" type="ORF">MRB53_007736</name>
</gene>
<proteinExistence type="predicted"/>
<keyword evidence="2" id="KW-1185">Reference proteome</keyword>
<dbReference type="Proteomes" id="UP001234297">
    <property type="component" value="Chromosome 2"/>
</dbReference>
<evidence type="ECO:0000313" key="1">
    <source>
        <dbReference type="EMBL" id="KAJ8645988.1"/>
    </source>
</evidence>
<protein>
    <submittedName>
        <fullName evidence="1">Uncharacterized protein</fullName>
    </submittedName>
</protein>